<feature type="domain" description="CBS" evidence="10">
    <location>
        <begin position="321"/>
        <end position="377"/>
    </location>
</feature>
<dbReference type="PROSITE" id="PS00211">
    <property type="entry name" value="ABC_TRANSPORTER_1"/>
    <property type="match status" value="1"/>
</dbReference>
<keyword evidence="3 8" id="KW-0547">Nucleotide-binding</keyword>
<dbReference type="FunFam" id="3.40.50.300:FF:000425">
    <property type="entry name" value="Probable ABC transporter, ATP-binding subunit"/>
    <property type="match status" value="1"/>
</dbReference>
<dbReference type="PANTHER" id="PTHR43869">
    <property type="entry name" value="GLYCINE BETAINE/PROLINE BETAINE TRANSPORT SYSTEM ATP-BINDING PROTEIN PROV"/>
    <property type="match status" value="1"/>
</dbReference>
<dbReference type="Gene3D" id="3.10.580.10">
    <property type="entry name" value="CBS-domain"/>
    <property type="match status" value="1"/>
</dbReference>
<dbReference type="GO" id="GO:0031460">
    <property type="term" value="P:glycine betaine transport"/>
    <property type="evidence" value="ECO:0007669"/>
    <property type="project" value="InterPro"/>
</dbReference>
<evidence type="ECO:0000313" key="11">
    <source>
        <dbReference type="EMBL" id="RGD74953.1"/>
    </source>
</evidence>
<dbReference type="InterPro" id="IPR003439">
    <property type="entry name" value="ABC_transporter-like_ATP-bd"/>
</dbReference>
<keyword evidence="8" id="KW-0472">Membrane</keyword>
<keyword evidence="2 8" id="KW-0813">Transport</keyword>
<dbReference type="Proteomes" id="UP000261212">
    <property type="component" value="Unassembled WGS sequence"/>
</dbReference>
<dbReference type="GO" id="GO:0016887">
    <property type="term" value="F:ATP hydrolysis activity"/>
    <property type="evidence" value="ECO:0007669"/>
    <property type="project" value="UniProtKB-UniRule"/>
</dbReference>
<dbReference type="RefSeq" id="WP_117531047.1">
    <property type="nucleotide sequence ID" value="NZ_QUSM01000002.1"/>
</dbReference>
<comment type="caution">
    <text evidence="11">The sequence shown here is derived from an EMBL/GenBank/DDBJ whole genome shotgun (WGS) entry which is preliminary data.</text>
</comment>
<dbReference type="EMBL" id="QUSM01000002">
    <property type="protein sequence ID" value="RGD74953.1"/>
    <property type="molecule type" value="Genomic_DNA"/>
</dbReference>
<dbReference type="GO" id="GO:0005524">
    <property type="term" value="F:ATP binding"/>
    <property type="evidence" value="ECO:0007669"/>
    <property type="project" value="UniProtKB-UniRule"/>
</dbReference>
<dbReference type="InterPro" id="IPR051921">
    <property type="entry name" value="ABC_osmolyte_uptake_ATP-bind"/>
</dbReference>
<dbReference type="AlphaFoldDB" id="A0A3E3E0D9"/>
<evidence type="ECO:0000256" key="6">
    <source>
        <dbReference type="ARBA" id="ARBA00023122"/>
    </source>
</evidence>
<comment type="catalytic activity">
    <reaction evidence="8">
        <text>a quaternary ammonium(out) + ATP + H2O = a quaternary ammonium(in) + ADP + phosphate + H(+)</text>
        <dbReference type="Rhea" id="RHEA:11036"/>
        <dbReference type="ChEBI" id="CHEBI:15377"/>
        <dbReference type="ChEBI" id="CHEBI:15378"/>
        <dbReference type="ChEBI" id="CHEBI:30616"/>
        <dbReference type="ChEBI" id="CHEBI:35267"/>
        <dbReference type="ChEBI" id="CHEBI:43474"/>
        <dbReference type="ChEBI" id="CHEBI:456216"/>
    </reaction>
</comment>
<dbReference type="EC" id="7.6.2.9" evidence="8"/>
<dbReference type="PANTHER" id="PTHR43869:SF1">
    <property type="entry name" value="GLYCINE BETAINE_PROLINE BETAINE TRANSPORT SYSTEM ATP-BINDING PROTEIN PROV"/>
    <property type="match status" value="1"/>
</dbReference>
<evidence type="ECO:0000256" key="3">
    <source>
        <dbReference type="ARBA" id="ARBA00022741"/>
    </source>
</evidence>
<evidence type="ECO:0000259" key="9">
    <source>
        <dbReference type="PROSITE" id="PS50893"/>
    </source>
</evidence>
<dbReference type="InterPro" id="IPR046342">
    <property type="entry name" value="CBS_dom_sf"/>
</dbReference>
<accession>A0A3E3E0D9</accession>
<dbReference type="GO" id="GO:0015418">
    <property type="term" value="F:ABC-type quaternary ammonium compound transporting activity"/>
    <property type="evidence" value="ECO:0007669"/>
    <property type="project" value="UniProtKB-EC"/>
</dbReference>
<evidence type="ECO:0000256" key="8">
    <source>
        <dbReference type="RuleBase" id="RU369116"/>
    </source>
</evidence>
<dbReference type="InterPro" id="IPR027417">
    <property type="entry name" value="P-loop_NTPase"/>
</dbReference>
<name>A0A3E3E0D9_9FIRM</name>
<evidence type="ECO:0000256" key="1">
    <source>
        <dbReference type="ARBA" id="ARBA00005417"/>
    </source>
</evidence>
<dbReference type="InterPro" id="IPR000644">
    <property type="entry name" value="CBS_dom"/>
</dbReference>
<proteinExistence type="inferred from homology"/>
<feature type="domain" description="CBS" evidence="10">
    <location>
        <begin position="254"/>
        <end position="310"/>
    </location>
</feature>
<dbReference type="SMART" id="SM00382">
    <property type="entry name" value="AAA"/>
    <property type="match status" value="1"/>
</dbReference>
<dbReference type="InterPro" id="IPR003593">
    <property type="entry name" value="AAA+_ATPase"/>
</dbReference>
<dbReference type="SUPFAM" id="SSF52540">
    <property type="entry name" value="P-loop containing nucleoside triphosphate hydrolases"/>
    <property type="match status" value="1"/>
</dbReference>
<dbReference type="PROSITE" id="PS50893">
    <property type="entry name" value="ABC_TRANSPORTER_2"/>
    <property type="match status" value="1"/>
</dbReference>
<dbReference type="SUPFAM" id="SSF54631">
    <property type="entry name" value="CBS-domain pair"/>
    <property type="match status" value="1"/>
</dbReference>
<keyword evidence="5" id="KW-0029">Amino-acid transport</keyword>
<dbReference type="Pfam" id="PF00005">
    <property type="entry name" value="ABC_tran"/>
    <property type="match status" value="1"/>
</dbReference>
<dbReference type="Gene3D" id="3.40.50.300">
    <property type="entry name" value="P-loop containing nucleotide triphosphate hydrolases"/>
    <property type="match status" value="1"/>
</dbReference>
<gene>
    <name evidence="11" type="ORF">DW687_01115</name>
</gene>
<sequence>MIKFEDVSKSYKKKLVLKDVSFEIEDGEFVCLLGLSGCGKTTILKMINKLITPTEGKISINDDDISKINDIELRRKIGYVIQQTGLFPHMTVRENIELIPKLQKKDKEKINKKTYELLDMIGLEADEYLDLYPTQMSGGQQQRIGVARAFANDPDIILMDEPFSALDPITRNNLQDELLEIQSRVKKTIVFVTHDISEAIKLADRICLINEGRIQQYASPEDILKHPANDFVQNFIGKKRIWESPELIRAEDIMMDNPVTCFDNLKCFKAGTIMADRKIDSIIVINRKREFLGLLDARRALKERNKDLTVGEVLNRHKEKYHINFIYVSPEDSIIDVLNKTDETNIYTIPVVDKDNKLVGLITKSILFTALKQKYDESEDEE</sequence>
<evidence type="ECO:0000313" key="12">
    <source>
        <dbReference type="Proteomes" id="UP000261212"/>
    </source>
</evidence>
<keyword evidence="6 7" id="KW-0129">CBS domain</keyword>
<reference evidence="11 12" key="1">
    <citation type="submission" date="2018-08" db="EMBL/GenBank/DDBJ databases">
        <title>A genome reference for cultivated species of the human gut microbiota.</title>
        <authorList>
            <person name="Zou Y."/>
            <person name="Xue W."/>
            <person name="Luo G."/>
        </authorList>
    </citation>
    <scope>NUCLEOTIDE SEQUENCE [LARGE SCALE GENOMIC DNA]</scope>
    <source>
        <strain evidence="11 12">AM25-6</strain>
    </source>
</reference>
<comment type="similarity">
    <text evidence="1 8">Belongs to the ABC transporter superfamily.</text>
</comment>
<dbReference type="SMART" id="SM00116">
    <property type="entry name" value="CBS"/>
    <property type="match status" value="2"/>
</dbReference>
<dbReference type="GO" id="GO:0005886">
    <property type="term" value="C:plasma membrane"/>
    <property type="evidence" value="ECO:0007669"/>
    <property type="project" value="UniProtKB-SubCell"/>
</dbReference>
<dbReference type="GO" id="GO:0006865">
    <property type="term" value="P:amino acid transport"/>
    <property type="evidence" value="ECO:0007669"/>
    <property type="project" value="UniProtKB-UniRule"/>
</dbReference>
<evidence type="ECO:0000256" key="7">
    <source>
        <dbReference type="PROSITE-ProRule" id="PRU00703"/>
    </source>
</evidence>
<dbReference type="PROSITE" id="PS51371">
    <property type="entry name" value="CBS"/>
    <property type="match status" value="2"/>
</dbReference>
<keyword evidence="4 8" id="KW-0067">ATP-binding</keyword>
<comment type="subunit">
    <text evidence="8">The complex is probably composed of two ATP-binding proteins, two transmembrane proteins and a solute-binding protein.</text>
</comment>
<keyword evidence="8" id="KW-0997">Cell inner membrane</keyword>
<feature type="domain" description="ABC transporter" evidence="9">
    <location>
        <begin position="2"/>
        <end position="236"/>
    </location>
</feature>
<comment type="subcellular location">
    <subcellularLocation>
        <location evidence="8">Cell inner membrane</location>
        <topology evidence="8">Peripheral membrane protein</topology>
    </subcellularLocation>
</comment>
<evidence type="ECO:0000256" key="2">
    <source>
        <dbReference type="ARBA" id="ARBA00022448"/>
    </source>
</evidence>
<evidence type="ECO:0000256" key="5">
    <source>
        <dbReference type="ARBA" id="ARBA00022970"/>
    </source>
</evidence>
<keyword evidence="8" id="KW-1003">Cell membrane</keyword>
<evidence type="ECO:0000259" key="10">
    <source>
        <dbReference type="PROSITE" id="PS51371"/>
    </source>
</evidence>
<evidence type="ECO:0000256" key="4">
    <source>
        <dbReference type="ARBA" id="ARBA00022840"/>
    </source>
</evidence>
<dbReference type="InterPro" id="IPR005892">
    <property type="entry name" value="Gly-betaine_transp_ATP-bd"/>
</dbReference>
<organism evidence="11 12">
    <name type="scientific">Anaerofustis stercorihominis</name>
    <dbReference type="NCBI Taxonomy" id="214853"/>
    <lineage>
        <taxon>Bacteria</taxon>
        <taxon>Bacillati</taxon>
        <taxon>Bacillota</taxon>
        <taxon>Clostridia</taxon>
        <taxon>Eubacteriales</taxon>
        <taxon>Eubacteriaceae</taxon>
        <taxon>Anaerofustis</taxon>
    </lineage>
</organism>
<dbReference type="NCBIfam" id="TIGR01186">
    <property type="entry name" value="proV"/>
    <property type="match status" value="1"/>
</dbReference>
<dbReference type="Pfam" id="PF00571">
    <property type="entry name" value="CBS"/>
    <property type="match status" value="2"/>
</dbReference>
<dbReference type="InterPro" id="IPR017871">
    <property type="entry name" value="ABC_transporter-like_CS"/>
</dbReference>
<protein>
    <recommendedName>
        <fullName evidence="8">Quaternary amine transport ATP-binding protein</fullName>
        <ecNumber evidence="8">7.6.2.9</ecNumber>
    </recommendedName>
</protein>